<dbReference type="EMBL" id="SRLO01000134">
    <property type="protein sequence ID" value="TNN72700.1"/>
    <property type="molecule type" value="Genomic_DNA"/>
</dbReference>
<dbReference type="Gene3D" id="3.10.250.10">
    <property type="entry name" value="SRCR-like domain"/>
    <property type="match status" value="1"/>
</dbReference>
<dbReference type="FunFam" id="3.10.250.10:FF:000001">
    <property type="entry name" value="Lysyl oxidase 4 isoform X1"/>
    <property type="match status" value="1"/>
</dbReference>
<dbReference type="InterPro" id="IPR051481">
    <property type="entry name" value="BTB-POZ/Galectin-3-binding"/>
</dbReference>
<gene>
    <name evidence="6" type="ORF">EYF80_017149</name>
</gene>
<keyword evidence="2 3" id="KW-1015">Disulfide bond</keyword>
<dbReference type="GO" id="GO:0016020">
    <property type="term" value="C:membrane"/>
    <property type="evidence" value="ECO:0007669"/>
    <property type="project" value="InterPro"/>
</dbReference>
<comment type="caution">
    <text evidence="6">The sequence shown here is derived from an EMBL/GenBank/DDBJ whole genome shotgun (WGS) entry which is preliminary data.</text>
</comment>
<feature type="disulfide bond" evidence="3">
    <location>
        <begin position="78"/>
        <end position="139"/>
    </location>
</feature>
<dbReference type="PRINTS" id="PR00258">
    <property type="entry name" value="SPERACTRCPTR"/>
</dbReference>
<dbReference type="InterPro" id="IPR011333">
    <property type="entry name" value="SKP1/BTB/POZ_sf"/>
</dbReference>
<feature type="chain" id="PRO_5021208481" evidence="4">
    <location>
        <begin position="23"/>
        <end position="578"/>
    </location>
</feature>
<evidence type="ECO:0000256" key="3">
    <source>
        <dbReference type="PROSITE-ProRule" id="PRU00196"/>
    </source>
</evidence>
<dbReference type="Pfam" id="PF07707">
    <property type="entry name" value="BACK"/>
    <property type="match status" value="1"/>
</dbReference>
<dbReference type="Proteomes" id="UP000314294">
    <property type="component" value="Unassembled WGS sequence"/>
</dbReference>
<dbReference type="AlphaFoldDB" id="A0A4Z2I4F5"/>
<evidence type="ECO:0000313" key="6">
    <source>
        <dbReference type="EMBL" id="TNN72700.1"/>
    </source>
</evidence>
<evidence type="ECO:0000259" key="5">
    <source>
        <dbReference type="PROSITE" id="PS50287"/>
    </source>
</evidence>
<organism evidence="6 7">
    <name type="scientific">Liparis tanakae</name>
    <name type="common">Tanaka's snailfish</name>
    <dbReference type="NCBI Taxonomy" id="230148"/>
    <lineage>
        <taxon>Eukaryota</taxon>
        <taxon>Metazoa</taxon>
        <taxon>Chordata</taxon>
        <taxon>Craniata</taxon>
        <taxon>Vertebrata</taxon>
        <taxon>Euteleostomi</taxon>
        <taxon>Actinopterygii</taxon>
        <taxon>Neopterygii</taxon>
        <taxon>Teleostei</taxon>
        <taxon>Neoteleostei</taxon>
        <taxon>Acanthomorphata</taxon>
        <taxon>Eupercaria</taxon>
        <taxon>Perciformes</taxon>
        <taxon>Cottioidei</taxon>
        <taxon>Cottales</taxon>
        <taxon>Liparidae</taxon>
        <taxon>Liparis</taxon>
    </lineage>
</organism>
<evidence type="ECO:0000256" key="4">
    <source>
        <dbReference type="SAM" id="SignalP"/>
    </source>
</evidence>
<keyword evidence="7" id="KW-1185">Reference proteome</keyword>
<dbReference type="PANTHER" id="PTHR24410">
    <property type="entry name" value="HL07962P-RELATED"/>
    <property type="match status" value="1"/>
</dbReference>
<accession>A0A4Z2I4F5</accession>
<dbReference type="SMART" id="SM00202">
    <property type="entry name" value="SR"/>
    <property type="match status" value="1"/>
</dbReference>
<dbReference type="InterPro" id="IPR036772">
    <property type="entry name" value="SRCR-like_dom_sf"/>
</dbReference>
<dbReference type="PROSITE" id="PS00420">
    <property type="entry name" value="SRCR_1"/>
    <property type="match status" value="1"/>
</dbReference>
<dbReference type="Gene3D" id="3.30.710.10">
    <property type="entry name" value="Potassium Channel Kv1.1, Chain A"/>
    <property type="match status" value="1"/>
</dbReference>
<sequence>MSAHRFTVTVWLLLLLHVSGSAMKINLFSRHRNRGPQDGDARLFGGGAADGRVEIYHDGAWGTVCDDGWDLAEAHVVCRQLGFTRAESVVIGKNYGKASGPIWLDDLKCEGTEIYLSTCAFTNWGATDCSHKEDVGVICENGRANLTNDNAVYSLDHSISLSDERGQIFDSASGADFFISVRSVTGNTQEDGAPEVVGVTIWAHKLILSQFPLFNASEGSNITVDIRLSCQPHFSSFIRYIYTRKVDVNLSSVQCLHWMASTFGVKQLMEDTGRLFSKILPEDASFLTQVSLYEYAAETQDWVLQENCLQYMAWNYPNLTSSPAWTRLSVELLRSLLLRSDLVVPDEYFVLQTVESWITGKGNSTSLETQVGLLSLIRFPMIPAEALYELEYNSSLYSTHMSMYREKLLKAFQFNVLVFSNLMSNPKFNREDEDYRPRIYTAELWSAILPRQQPLYSHRTHQYDTMATVFNTPVHNSLIFKSNKISWDANVFKSQQECANRGLRCESFPTARLVPQNSLSQWSNVHFRNRLLLVCQGKYVFQVQDFKNNMAVNGTQVLAYPCPDDQYTFRFVVRPKYV</sequence>
<feature type="signal peptide" evidence="4">
    <location>
        <begin position="1"/>
        <end position="22"/>
    </location>
</feature>
<dbReference type="PANTHER" id="PTHR24410:SF16">
    <property type="entry name" value="GALECTIN-3-BINDING PROTEIN"/>
    <property type="match status" value="1"/>
</dbReference>
<dbReference type="InterPro" id="IPR011705">
    <property type="entry name" value="BACK"/>
</dbReference>
<reference evidence="6 7" key="1">
    <citation type="submission" date="2019-03" db="EMBL/GenBank/DDBJ databases">
        <title>First draft genome of Liparis tanakae, snailfish: a comprehensive survey of snailfish specific genes.</title>
        <authorList>
            <person name="Kim W."/>
            <person name="Song I."/>
            <person name="Jeong J.-H."/>
            <person name="Kim D."/>
            <person name="Kim S."/>
            <person name="Ryu S."/>
            <person name="Song J.Y."/>
            <person name="Lee S.K."/>
        </authorList>
    </citation>
    <scope>NUCLEOTIDE SEQUENCE [LARGE SCALE GENOMIC DNA]</scope>
    <source>
        <tissue evidence="6">Muscle</tissue>
    </source>
</reference>
<dbReference type="SUPFAM" id="SSF56487">
    <property type="entry name" value="SRCR-like"/>
    <property type="match status" value="1"/>
</dbReference>
<evidence type="ECO:0000313" key="7">
    <source>
        <dbReference type="Proteomes" id="UP000314294"/>
    </source>
</evidence>
<evidence type="ECO:0000256" key="2">
    <source>
        <dbReference type="ARBA" id="ARBA00023157"/>
    </source>
</evidence>
<dbReference type="InterPro" id="IPR001190">
    <property type="entry name" value="SRCR"/>
</dbReference>
<feature type="disulfide bond" evidence="3">
    <location>
        <begin position="109"/>
        <end position="119"/>
    </location>
</feature>
<dbReference type="Gene3D" id="1.25.40.420">
    <property type="match status" value="1"/>
</dbReference>
<protein>
    <submittedName>
        <fullName evidence="6">Galectin-3-binding protein A</fullName>
    </submittedName>
</protein>
<feature type="disulfide bond" evidence="3">
    <location>
        <begin position="65"/>
        <end position="129"/>
    </location>
</feature>
<proteinExistence type="predicted"/>
<keyword evidence="1 4" id="KW-0732">Signal</keyword>
<dbReference type="SUPFAM" id="SSF54695">
    <property type="entry name" value="POZ domain"/>
    <property type="match status" value="1"/>
</dbReference>
<name>A0A4Z2I4F5_9TELE</name>
<dbReference type="Pfam" id="PF00530">
    <property type="entry name" value="SRCR"/>
    <property type="match status" value="1"/>
</dbReference>
<feature type="domain" description="SRCR" evidence="5">
    <location>
        <begin position="41"/>
        <end position="140"/>
    </location>
</feature>
<evidence type="ECO:0000256" key="1">
    <source>
        <dbReference type="ARBA" id="ARBA00022729"/>
    </source>
</evidence>
<dbReference type="SMART" id="SM00875">
    <property type="entry name" value="BACK"/>
    <property type="match status" value="1"/>
</dbReference>
<dbReference type="PROSITE" id="PS50287">
    <property type="entry name" value="SRCR_2"/>
    <property type="match status" value="1"/>
</dbReference>
<dbReference type="OrthoDB" id="25028at2759"/>